<comment type="caution">
    <text evidence="4">The sequence shown here is derived from an EMBL/GenBank/DDBJ whole genome shotgun (WGS) entry which is preliminary data.</text>
</comment>
<gene>
    <name evidence="4" type="ORF">HUO12_10315</name>
</gene>
<dbReference type="InterPro" id="IPR029069">
    <property type="entry name" value="HotDog_dom_sf"/>
</dbReference>
<dbReference type="InterPro" id="IPR003736">
    <property type="entry name" value="PAAI_dom"/>
</dbReference>
<keyword evidence="2" id="KW-0378">Hydrolase</keyword>
<dbReference type="GO" id="GO:0047617">
    <property type="term" value="F:fatty acyl-CoA hydrolase activity"/>
    <property type="evidence" value="ECO:0007669"/>
    <property type="project" value="InterPro"/>
</dbReference>
<dbReference type="Gene3D" id="3.10.129.10">
    <property type="entry name" value="Hotdog Thioesterase"/>
    <property type="match status" value="1"/>
</dbReference>
<comment type="similarity">
    <text evidence="1">Belongs to the thioesterase PaaI family.</text>
</comment>
<evidence type="ECO:0000256" key="1">
    <source>
        <dbReference type="ARBA" id="ARBA00008324"/>
    </source>
</evidence>
<protein>
    <submittedName>
        <fullName evidence="4">PaaI family thioesterase</fullName>
    </submittedName>
</protein>
<evidence type="ECO:0000313" key="5">
    <source>
        <dbReference type="Proteomes" id="UP000546031"/>
    </source>
</evidence>
<dbReference type="InterPro" id="IPR006683">
    <property type="entry name" value="Thioestr_dom"/>
</dbReference>
<dbReference type="EMBL" id="JABWTA010000001">
    <property type="protein sequence ID" value="NVE95292.1"/>
    <property type="molecule type" value="Genomic_DNA"/>
</dbReference>
<evidence type="ECO:0000313" key="4">
    <source>
        <dbReference type="EMBL" id="NVE95292.1"/>
    </source>
</evidence>
<sequence>MSRPGFDNEEQVLDYMKRIAVARSGFSSFLALEPVRCWNGEAEIVMKVRPEMTQHHGFAHGAIIGLMADNACAWAASSAVGDVVTGSYTINFLAPAKGTTLRSKGSVVKSGKRQVVVRADVWSEDDKAEPVLVAVAQATIVPTGIATSKETVEVTS</sequence>
<accession>A0A850HID5</accession>
<dbReference type="InterPro" id="IPR039298">
    <property type="entry name" value="ACOT13"/>
</dbReference>
<organism evidence="4 5">
    <name type="scientific">Altererythrobacter lutimaris</name>
    <dbReference type="NCBI Taxonomy" id="2743979"/>
    <lineage>
        <taxon>Bacteria</taxon>
        <taxon>Pseudomonadati</taxon>
        <taxon>Pseudomonadota</taxon>
        <taxon>Alphaproteobacteria</taxon>
        <taxon>Sphingomonadales</taxon>
        <taxon>Erythrobacteraceae</taxon>
        <taxon>Altererythrobacter</taxon>
    </lineage>
</organism>
<dbReference type="CDD" id="cd03443">
    <property type="entry name" value="PaaI_thioesterase"/>
    <property type="match status" value="1"/>
</dbReference>
<feature type="domain" description="Thioesterase" evidence="3">
    <location>
        <begin position="56"/>
        <end position="127"/>
    </location>
</feature>
<reference evidence="4 5" key="1">
    <citation type="submission" date="2020-06" db="EMBL/GenBank/DDBJ databases">
        <title>Altererythrobacter lutimaris sp. nov., a marine bacterium isolated from a tidal flat.</title>
        <authorList>
            <person name="Kim D."/>
            <person name="Yoo Y."/>
            <person name="Kim J.-J."/>
        </authorList>
    </citation>
    <scope>NUCLEOTIDE SEQUENCE [LARGE SCALE GENOMIC DNA]</scope>
    <source>
        <strain evidence="4 5">JGD-16</strain>
    </source>
</reference>
<dbReference type="Proteomes" id="UP000546031">
    <property type="component" value="Unassembled WGS sequence"/>
</dbReference>
<dbReference type="PANTHER" id="PTHR21660:SF1">
    <property type="entry name" value="ACYL-COENZYME A THIOESTERASE 13"/>
    <property type="match status" value="1"/>
</dbReference>
<dbReference type="Pfam" id="PF03061">
    <property type="entry name" value="4HBT"/>
    <property type="match status" value="1"/>
</dbReference>
<dbReference type="AlphaFoldDB" id="A0A850HID5"/>
<dbReference type="NCBIfam" id="TIGR00369">
    <property type="entry name" value="unchar_dom_1"/>
    <property type="match status" value="1"/>
</dbReference>
<dbReference type="PANTHER" id="PTHR21660">
    <property type="entry name" value="THIOESTERASE SUPERFAMILY MEMBER-RELATED"/>
    <property type="match status" value="1"/>
</dbReference>
<name>A0A850HID5_9SPHN</name>
<proteinExistence type="inferred from homology"/>
<dbReference type="SUPFAM" id="SSF54637">
    <property type="entry name" value="Thioesterase/thiol ester dehydrase-isomerase"/>
    <property type="match status" value="1"/>
</dbReference>
<dbReference type="RefSeq" id="WP_176273528.1">
    <property type="nucleotide sequence ID" value="NZ_JABWTA010000001.1"/>
</dbReference>
<evidence type="ECO:0000259" key="3">
    <source>
        <dbReference type="Pfam" id="PF03061"/>
    </source>
</evidence>
<evidence type="ECO:0000256" key="2">
    <source>
        <dbReference type="ARBA" id="ARBA00022801"/>
    </source>
</evidence>
<keyword evidence="5" id="KW-1185">Reference proteome</keyword>